<reference evidence="1 2" key="1">
    <citation type="submission" date="2016-03" db="EMBL/GenBank/DDBJ databases">
        <title>Genome sequence of Variovorax paradoxus KB5.</title>
        <authorList>
            <person name="Jeong H."/>
            <person name="Hong C.E."/>
            <person name="Jo S.H."/>
            <person name="Park J.M."/>
        </authorList>
    </citation>
    <scope>NUCLEOTIDE SEQUENCE [LARGE SCALE GENOMIC DNA]</scope>
    <source>
        <strain evidence="1 2">KB5</strain>
    </source>
</reference>
<proteinExistence type="predicted"/>
<dbReference type="RefSeq" id="WP_081268137.1">
    <property type="nucleotide sequence ID" value="NZ_LVHG01000044.1"/>
</dbReference>
<dbReference type="EMBL" id="LVHG01000044">
    <property type="protein sequence ID" value="OAK63601.1"/>
    <property type="molecule type" value="Genomic_DNA"/>
</dbReference>
<evidence type="ECO:0000313" key="1">
    <source>
        <dbReference type="EMBL" id="OAK63601.1"/>
    </source>
</evidence>
<dbReference type="Proteomes" id="UP000077852">
    <property type="component" value="Unassembled WGS sequence"/>
</dbReference>
<name>A0AA91DNB1_VARPD</name>
<accession>A0AA91DNB1</accession>
<comment type="caution">
    <text evidence="1">The sequence shown here is derived from an EMBL/GenBank/DDBJ whole genome shotgun (WGS) entry which is preliminary data.</text>
</comment>
<dbReference type="AlphaFoldDB" id="A0AA91DNB1"/>
<protein>
    <submittedName>
        <fullName evidence="1">Uncharacterized protein</fullName>
    </submittedName>
</protein>
<gene>
    <name evidence="1" type="ORF">A3K87_16040</name>
</gene>
<evidence type="ECO:0000313" key="2">
    <source>
        <dbReference type="Proteomes" id="UP000077852"/>
    </source>
</evidence>
<sequence length="150" mass="17025">MILFLDFDGVLHPEGEDHIHNGGADFCFLPRLETLLREFPFVKIVISSSWREQLLYKTLLKPFSSNIRARILGATPHSGFGLPPPYGKREGEILAWLQIHDAVDEPWVALDDAYWQFNHCKDHLVVCGSFTGFDDKASAELRAHFEGTSQ</sequence>
<organism evidence="1 2">
    <name type="scientific">Variovorax paradoxus</name>
    <dbReference type="NCBI Taxonomy" id="34073"/>
    <lineage>
        <taxon>Bacteria</taxon>
        <taxon>Pseudomonadati</taxon>
        <taxon>Pseudomonadota</taxon>
        <taxon>Betaproteobacteria</taxon>
        <taxon>Burkholderiales</taxon>
        <taxon>Comamonadaceae</taxon>
        <taxon>Variovorax</taxon>
    </lineage>
</organism>
<dbReference type="Pfam" id="PF18143">
    <property type="entry name" value="HAD_SAK_2"/>
    <property type="match status" value="1"/>
</dbReference>